<dbReference type="Gene3D" id="3.30.460.10">
    <property type="entry name" value="Beta Polymerase, domain 2"/>
    <property type="match status" value="1"/>
</dbReference>
<evidence type="ECO:0000256" key="3">
    <source>
        <dbReference type="ARBA" id="ARBA00022490"/>
    </source>
</evidence>
<dbReference type="InterPro" id="IPR007344">
    <property type="entry name" value="GrpB/CoaE"/>
</dbReference>
<name>A0A4R5AJU4_9ACTN</name>
<dbReference type="Pfam" id="PF01121">
    <property type="entry name" value="CoaE"/>
    <property type="match status" value="1"/>
</dbReference>
<dbReference type="CDD" id="cd02022">
    <property type="entry name" value="DPCK"/>
    <property type="match status" value="1"/>
</dbReference>
<keyword evidence="4 6" id="KW-0547">Nucleotide-binding</keyword>
<evidence type="ECO:0000256" key="4">
    <source>
        <dbReference type="ARBA" id="ARBA00022741"/>
    </source>
</evidence>
<keyword evidence="6 8" id="KW-0418">Kinase</keyword>
<evidence type="ECO:0000256" key="5">
    <source>
        <dbReference type="ARBA" id="ARBA00022840"/>
    </source>
</evidence>
<dbReference type="AlphaFoldDB" id="A0A4R5AJU4"/>
<dbReference type="OrthoDB" id="9812943at2"/>
<dbReference type="InterPro" id="IPR027417">
    <property type="entry name" value="P-loop_NTPase"/>
</dbReference>
<keyword evidence="9" id="KW-1185">Reference proteome</keyword>
<keyword evidence="6 8" id="KW-0808">Transferase</keyword>
<dbReference type="PANTHER" id="PTHR10695">
    <property type="entry name" value="DEPHOSPHO-COA KINASE-RELATED"/>
    <property type="match status" value="1"/>
</dbReference>
<dbReference type="HAMAP" id="MF_00376">
    <property type="entry name" value="Dephospho_CoA_kinase"/>
    <property type="match status" value="1"/>
</dbReference>
<keyword evidence="3 6" id="KW-0963">Cytoplasm</keyword>
<proteinExistence type="inferred from homology"/>
<reference evidence="8 9" key="1">
    <citation type="submission" date="2019-02" db="EMBL/GenBank/DDBJ databases">
        <title>Draft genome sequences of novel Actinobacteria.</title>
        <authorList>
            <person name="Sahin N."/>
            <person name="Ay H."/>
            <person name="Saygin H."/>
        </authorList>
    </citation>
    <scope>NUCLEOTIDE SEQUENCE [LARGE SCALE GENOMIC DNA]</scope>
    <source>
        <strain evidence="8 9">8K307</strain>
    </source>
</reference>
<dbReference type="GO" id="GO:0005524">
    <property type="term" value="F:ATP binding"/>
    <property type="evidence" value="ECO:0007669"/>
    <property type="project" value="UniProtKB-UniRule"/>
</dbReference>
<comment type="subcellular location">
    <subcellularLocation>
        <location evidence="6">Cytoplasm</location>
    </subcellularLocation>
</comment>
<dbReference type="PANTHER" id="PTHR10695:SF46">
    <property type="entry name" value="BIFUNCTIONAL COENZYME A SYNTHASE-RELATED"/>
    <property type="match status" value="1"/>
</dbReference>
<dbReference type="Gene3D" id="3.40.50.300">
    <property type="entry name" value="P-loop containing nucleotide triphosphate hydrolases"/>
    <property type="match status" value="1"/>
</dbReference>
<keyword evidence="6" id="KW-0173">Coenzyme A biosynthesis</keyword>
<evidence type="ECO:0000256" key="7">
    <source>
        <dbReference type="NCBIfam" id="TIGR00152"/>
    </source>
</evidence>
<evidence type="ECO:0000256" key="2">
    <source>
        <dbReference type="ARBA" id="ARBA00011058"/>
    </source>
</evidence>
<dbReference type="GO" id="GO:0015937">
    <property type="term" value="P:coenzyme A biosynthetic process"/>
    <property type="evidence" value="ECO:0007669"/>
    <property type="project" value="UniProtKB-UniRule"/>
</dbReference>
<accession>A0A4R5AJU4</accession>
<dbReference type="InterPro" id="IPR043519">
    <property type="entry name" value="NT_sf"/>
</dbReference>
<comment type="similarity">
    <text evidence="6">Belongs to the CoaE family.</text>
</comment>
<dbReference type="Pfam" id="PF04229">
    <property type="entry name" value="GrpB"/>
    <property type="match status" value="1"/>
</dbReference>
<dbReference type="EMBL" id="SMLB01000005">
    <property type="protein sequence ID" value="TDD71699.1"/>
    <property type="molecule type" value="Genomic_DNA"/>
</dbReference>
<evidence type="ECO:0000313" key="8">
    <source>
        <dbReference type="EMBL" id="TDD71699.1"/>
    </source>
</evidence>
<comment type="caution">
    <text evidence="8">The sequence shown here is derived from an EMBL/GenBank/DDBJ whole genome shotgun (WGS) entry which is preliminary data.</text>
</comment>
<dbReference type="SUPFAM" id="SSF52540">
    <property type="entry name" value="P-loop containing nucleoside triphosphate hydrolases"/>
    <property type="match status" value="1"/>
</dbReference>
<dbReference type="UniPathway" id="UPA00241">
    <property type="reaction ID" value="UER00356"/>
</dbReference>
<dbReference type="Proteomes" id="UP000295217">
    <property type="component" value="Unassembled WGS sequence"/>
</dbReference>
<comment type="similarity">
    <text evidence="2">In the C-terminal section; belongs to the UPF0157 (GrpB) family.</text>
</comment>
<sequence>MLRVGLTGGIGAGKSVVAHRLAERGATVVDADLIAREVVAPGTPGLAAVVEEFGPGVLTPDGALDRPALGKIVFADEDRRRALNAIVHPLVGRRRQELVGAAGPDAVVVEDIPLLVENGLTAGFPLVIVVHAPEDERLRRLVEDRGMIEADALARIRAQATDEQRRAAADVWLDNSGPLADTEAAVDALWTQRLVPFEANLRTRTRAPRPPHAVIADPDPNWAEQGERLLARIRRVAGDRLIRSDHHGSTSVPGLPAKDVIDVQLVVADLDTAASVAGDLVEAGLVRLPDRWWDVDRDGVERDKVLSANADPGRAVNCHIRSVTSPTWRDALLLRDWLRAHPDAVDEYAALKRGLAAQPHSSVDEYATRKTPWINGALARADAWAAEAGWRPLP</sequence>
<dbReference type="EC" id="2.7.1.24" evidence="6 7"/>
<feature type="binding site" evidence="6">
    <location>
        <begin position="11"/>
        <end position="16"/>
    </location>
    <ligand>
        <name>ATP</name>
        <dbReference type="ChEBI" id="CHEBI:30616"/>
    </ligand>
</feature>
<dbReference type="RefSeq" id="WP_132102229.1">
    <property type="nucleotide sequence ID" value="NZ_SMLB01000005.1"/>
</dbReference>
<dbReference type="GO" id="GO:0004140">
    <property type="term" value="F:dephospho-CoA kinase activity"/>
    <property type="evidence" value="ECO:0007669"/>
    <property type="project" value="UniProtKB-UniRule"/>
</dbReference>
<comment type="function">
    <text evidence="6">Catalyzes the phosphorylation of the 3'-hydroxyl group of dephosphocoenzyme A to form coenzyme A.</text>
</comment>
<dbReference type="NCBIfam" id="TIGR00152">
    <property type="entry name" value="dephospho-CoA kinase"/>
    <property type="match status" value="1"/>
</dbReference>
<organism evidence="8 9">
    <name type="scientific">Jiangella aurantiaca</name>
    <dbReference type="NCBI Taxonomy" id="2530373"/>
    <lineage>
        <taxon>Bacteria</taxon>
        <taxon>Bacillati</taxon>
        <taxon>Actinomycetota</taxon>
        <taxon>Actinomycetes</taxon>
        <taxon>Jiangellales</taxon>
        <taxon>Jiangellaceae</taxon>
        <taxon>Jiangella</taxon>
    </lineage>
</organism>
<gene>
    <name evidence="6" type="primary">coaE</name>
    <name evidence="8" type="ORF">E1262_06110</name>
</gene>
<evidence type="ECO:0000256" key="1">
    <source>
        <dbReference type="ARBA" id="ARBA00008826"/>
    </source>
</evidence>
<protein>
    <recommendedName>
        <fullName evidence="6 7">Dephospho-CoA kinase</fullName>
        <ecNumber evidence="6 7">2.7.1.24</ecNumber>
    </recommendedName>
    <alternativeName>
        <fullName evidence="6">Dephosphocoenzyme A kinase</fullName>
    </alternativeName>
</protein>
<dbReference type="PROSITE" id="PS51219">
    <property type="entry name" value="DPCK"/>
    <property type="match status" value="1"/>
</dbReference>
<comment type="pathway">
    <text evidence="6">Cofactor biosynthesis; coenzyme A biosynthesis; CoA from (R)-pantothenate: step 5/5.</text>
</comment>
<comment type="catalytic activity">
    <reaction evidence="6">
        <text>3'-dephospho-CoA + ATP = ADP + CoA + H(+)</text>
        <dbReference type="Rhea" id="RHEA:18245"/>
        <dbReference type="ChEBI" id="CHEBI:15378"/>
        <dbReference type="ChEBI" id="CHEBI:30616"/>
        <dbReference type="ChEBI" id="CHEBI:57287"/>
        <dbReference type="ChEBI" id="CHEBI:57328"/>
        <dbReference type="ChEBI" id="CHEBI:456216"/>
        <dbReference type="EC" id="2.7.1.24"/>
    </reaction>
</comment>
<dbReference type="NCBIfam" id="NF002879">
    <property type="entry name" value="PRK03333.1"/>
    <property type="match status" value="1"/>
</dbReference>
<evidence type="ECO:0000313" key="9">
    <source>
        <dbReference type="Proteomes" id="UP000295217"/>
    </source>
</evidence>
<keyword evidence="5 6" id="KW-0067">ATP-binding</keyword>
<dbReference type="GO" id="GO:0005737">
    <property type="term" value="C:cytoplasm"/>
    <property type="evidence" value="ECO:0007669"/>
    <property type="project" value="UniProtKB-SubCell"/>
</dbReference>
<comment type="similarity">
    <text evidence="1">In the N-terminal section; belongs to the CoaE family.</text>
</comment>
<dbReference type="SUPFAM" id="SSF81301">
    <property type="entry name" value="Nucleotidyltransferase"/>
    <property type="match status" value="1"/>
</dbReference>
<dbReference type="InterPro" id="IPR001977">
    <property type="entry name" value="Depp_CoAkinase"/>
</dbReference>
<evidence type="ECO:0000256" key="6">
    <source>
        <dbReference type="HAMAP-Rule" id="MF_00376"/>
    </source>
</evidence>